<dbReference type="PANTHER" id="PTHR46720">
    <property type="entry name" value="HYDROXYLASE, PUTATIVE (AFU_ORTHOLOGUE AFUA_3G01460)-RELATED"/>
    <property type="match status" value="1"/>
</dbReference>
<feature type="region of interest" description="Disordered" evidence="4">
    <location>
        <begin position="427"/>
        <end position="488"/>
    </location>
</feature>
<feature type="compositionally biased region" description="Polar residues" evidence="4">
    <location>
        <begin position="450"/>
        <end position="470"/>
    </location>
</feature>
<dbReference type="SUPFAM" id="SSF51905">
    <property type="entry name" value="FAD/NAD(P)-binding domain"/>
    <property type="match status" value="1"/>
</dbReference>
<feature type="domain" description="FAD-binding" evidence="5">
    <location>
        <begin position="166"/>
        <end position="374"/>
    </location>
</feature>
<dbReference type="AlphaFoldDB" id="A0A2D3UXS2"/>
<evidence type="ECO:0000256" key="2">
    <source>
        <dbReference type="ARBA" id="ARBA00022827"/>
    </source>
</evidence>
<protein>
    <submittedName>
        <fullName evidence="6">Related to salicylate 1-monooxygenase</fullName>
    </submittedName>
</protein>
<dbReference type="PANTHER" id="PTHR46720:SF3">
    <property type="entry name" value="FAD-BINDING DOMAIN-CONTAINING PROTEIN-RELATED"/>
    <property type="match status" value="1"/>
</dbReference>
<dbReference type="InterPro" id="IPR051104">
    <property type="entry name" value="FAD_monoxygenase"/>
</dbReference>
<gene>
    <name evidence="6" type="ORF">RCC_07526</name>
</gene>
<dbReference type="Pfam" id="PF01494">
    <property type="entry name" value="FAD_binding_3"/>
    <property type="match status" value="1"/>
</dbReference>
<dbReference type="OrthoDB" id="417877at2759"/>
<evidence type="ECO:0000256" key="1">
    <source>
        <dbReference type="ARBA" id="ARBA00022630"/>
    </source>
</evidence>
<evidence type="ECO:0000256" key="4">
    <source>
        <dbReference type="SAM" id="MobiDB-lite"/>
    </source>
</evidence>
<dbReference type="Gene3D" id="3.50.50.60">
    <property type="entry name" value="FAD/NAD(P)-binding domain"/>
    <property type="match status" value="1"/>
</dbReference>
<dbReference type="SUPFAM" id="SSF54373">
    <property type="entry name" value="FAD-linked reductases, C-terminal domain"/>
    <property type="match status" value="1"/>
</dbReference>
<reference evidence="6 7" key="1">
    <citation type="submission" date="2016-03" db="EMBL/GenBank/DDBJ databases">
        <authorList>
            <person name="Ploux O."/>
        </authorList>
    </citation>
    <scope>NUCLEOTIDE SEQUENCE [LARGE SCALE GENOMIC DNA]</scope>
    <source>
        <strain evidence="6 7">URUG2</strain>
    </source>
</reference>
<dbReference type="GO" id="GO:0071949">
    <property type="term" value="F:FAD binding"/>
    <property type="evidence" value="ECO:0007669"/>
    <property type="project" value="InterPro"/>
</dbReference>
<dbReference type="EMBL" id="FJUY01000011">
    <property type="protein sequence ID" value="CZT21661.1"/>
    <property type="molecule type" value="Genomic_DNA"/>
</dbReference>
<dbReference type="GeneID" id="35602641"/>
<sequence length="488" mass="53458">METPPKPPLKIAILGAGITGLALSIALSNTQKSPSLDLKIYESSPNFSPLGAGIGLGPNSLQAISLISPKFLTLYESLSTGNSTPGFENCVFDALYSESGFGEAKGWEGGRVGGEGFKRCSAHRRDLLNVMKNLIPEGGVVFGKRAVEMRQLGDKGVEVGFEDGERIIVDAVLGCDGIKGFSRGVVLQDEDEEEVRGKYCGMYIYRGILPMQDAKEILGRHAGDAKWFMGEGKGVAIYPISKGREENFVFFIKDDGEEWKGKQEAVACTKEEMRRDLQGMDERLVKLLHWASPLRWPIFHHPDTPRYWKGRVCLVGDVAHASSPGQAAGAGQGLEDAVVLAKLLELVGNPRELEMAFEVYDAVRRPRAQKVVRTSQEAGEMYVWRDPGIGGDMGGIVENANRRLHWIWWHDLEGDVDKAASMFKERVESSSSSLQEKGESLSPTQEKGESTSPLQEKGESSSPLQETGESASLLREKRESTSLPQVKV</sequence>
<dbReference type="RefSeq" id="XP_023628550.1">
    <property type="nucleotide sequence ID" value="XM_023772782.1"/>
</dbReference>
<dbReference type="STRING" id="112498.A0A2D3UXS2"/>
<dbReference type="InterPro" id="IPR002938">
    <property type="entry name" value="FAD-bd"/>
</dbReference>
<keyword evidence="6" id="KW-0503">Monooxygenase</keyword>
<organism evidence="6 7">
    <name type="scientific">Ramularia collo-cygni</name>
    <dbReference type="NCBI Taxonomy" id="112498"/>
    <lineage>
        <taxon>Eukaryota</taxon>
        <taxon>Fungi</taxon>
        <taxon>Dikarya</taxon>
        <taxon>Ascomycota</taxon>
        <taxon>Pezizomycotina</taxon>
        <taxon>Dothideomycetes</taxon>
        <taxon>Dothideomycetidae</taxon>
        <taxon>Mycosphaerellales</taxon>
        <taxon>Mycosphaerellaceae</taxon>
        <taxon>Ramularia</taxon>
    </lineage>
</organism>
<evidence type="ECO:0000313" key="7">
    <source>
        <dbReference type="Proteomes" id="UP000225277"/>
    </source>
</evidence>
<dbReference type="GO" id="GO:0044550">
    <property type="term" value="P:secondary metabolite biosynthetic process"/>
    <property type="evidence" value="ECO:0007669"/>
    <property type="project" value="TreeGrafter"/>
</dbReference>
<evidence type="ECO:0000259" key="5">
    <source>
        <dbReference type="Pfam" id="PF01494"/>
    </source>
</evidence>
<evidence type="ECO:0000256" key="3">
    <source>
        <dbReference type="ARBA" id="ARBA00023002"/>
    </source>
</evidence>
<keyword evidence="3" id="KW-0560">Oxidoreductase</keyword>
<evidence type="ECO:0000313" key="6">
    <source>
        <dbReference type="EMBL" id="CZT21661.1"/>
    </source>
</evidence>
<dbReference type="Proteomes" id="UP000225277">
    <property type="component" value="Unassembled WGS sequence"/>
</dbReference>
<proteinExistence type="predicted"/>
<dbReference type="InterPro" id="IPR036188">
    <property type="entry name" value="FAD/NAD-bd_sf"/>
</dbReference>
<dbReference type="PRINTS" id="PR00420">
    <property type="entry name" value="RNGMNOXGNASE"/>
</dbReference>
<keyword evidence="1" id="KW-0285">Flavoprotein</keyword>
<name>A0A2D3UXS2_9PEZI</name>
<keyword evidence="7" id="KW-1185">Reference proteome</keyword>
<keyword evidence="2" id="KW-0274">FAD</keyword>
<accession>A0A2D3UXS2</accession>
<dbReference type="GO" id="GO:0004497">
    <property type="term" value="F:monooxygenase activity"/>
    <property type="evidence" value="ECO:0007669"/>
    <property type="project" value="UniProtKB-KW"/>
</dbReference>